<feature type="region of interest" description="Disordered" evidence="1">
    <location>
        <begin position="106"/>
        <end position="138"/>
    </location>
</feature>
<dbReference type="Proteomes" id="UP000013827">
    <property type="component" value="Unassembled WGS sequence"/>
</dbReference>
<protein>
    <submittedName>
        <fullName evidence="2">Uncharacterized protein</fullName>
    </submittedName>
</protein>
<evidence type="ECO:0000313" key="2">
    <source>
        <dbReference type="EnsemblProtists" id="EOD32315"/>
    </source>
</evidence>
<reference evidence="3" key="1">
    <citation type="journal article" date="2013" name="Nature">
        <title>Pan genome of the phytoplankton Emiliania underpins its global distribution.</title>
        <authorList>
            <person name="Read B.A."/>
            <person name="Kegel J."/>
            <person name="Klute M.J."/>
            <person name="Kuo A."/>
            <person name="Lefebvre S.C."/>
            <person name="Maumus F."/>
            <person name="Mayer C."/>
            <person name="Miller J."/>
            <person name="Monier A."/>
            <person name="Salamov A."/>
            <person name="Young J."/>
            <person name="Aguilar M."/>
            <person name="Claverie J.M."/>
            <person name="Frickenhaus S."/>
            <person name="Gonzalez K."/>
            <person name="Herman E.K."/>
            <person name="Lin Y.C."/>
            <person name="Napier J."/>
            <person name="Ogata H."/>
            <person name="Sarno A.F."/>
            <person name="Shmutz J."/>
            <person name="Schroeder D."/>
            <person name="de Vargas C."/>
            <person name="Verret F."/>
            <person name="von Dassow P."/>
            <person name="Valentin K."/>
            <person name="Van de Peer Y."/>
            <person name="Wheeler G."/>
            <person name="Dacks J.B."/>
            <person name="Delwiche C.F."/>
            <person name="Dyhrman S.T."/>
            <person name="Glockner G."/>
            <person name="John U."/>
            <person name="Richards T."/>
            <person name="Worden A.Z."/>
            <person name="Zhang X."/>
            <person name="Grigoriev I.V."/>
            <person name="Allen A.E."/>
            <person name="Bidle K."/>
            <person name="Borodovsky M."/>
            <person name="Bowler C."/>
            <person name="Brownlee C."/>
            <person name="Cock J.M."/>
            <person name="Elias M."/>
            <person name="Gladyshev V.N."/>
            <person name="Groth M."/>
            <person name="Guda C."/>
            <person name="Hadaegh A."/>
            <person name="Iglesias-Rodriguez M.D."/>
            <person name="Jenkins J."/>
            <person name="Jones B.M."/>
            <person name="Lawson T."/>
            <person name="Leese F."/>
            <person name="Lindquist E."/>
            <person name="Lobanov A."/>
            <person name="Lomsadze A."/>
            <person name="Malik S.B."/>
            <person name="Marsh M.E."/>
            <person name="Mackinder L."/>
            <person name="Mock T."/>
            <person name="Mueller-Roeber B."/>
            <person name="Pagarete A."/>
            <person name="Parker M."/>
            <person name="Probert I."/>
            <person name="Quesneville H."/>
            <person name="Raines C."/>
            <person name="Rensing S.A."/>
            <person name="Riano-Pachon D.M."/>
            <person name="Richier S."/>
            <person name="Rokitta S."/>
            <person name="Shiraiwa Y."/>
            <person name="Soanes D.M."/>
            <person name="van der Giezen M."/>
            <person name="Wahlund T.M."/>
            <person name="Williams B."/>
            <person name="Wilson W."/>
            <person name="Wolfe G."/>
            <person name="Wurch L.L."/>
        </authorList>
    </citation>
    <scope>NUCLEOTIDE SEQUENCE</scope>
</reference>
<name>A0A0D3K980_EMIH1</name>
<reference evidence="2" key="2">
    <citation type="submission" date="2024-10" db="UniProtKB">
        <authorList>
            <consortium name="EnsemblProtists"/>
        </authorList>
    </citation>
    <scope>IDENTIFICATION</scope>
</reference>
<feature type="compositionally biased region" description="Acidic residues" evidence="1">
    <location>
        <begin position="110"/>
        <end position="124"/>
    </location>
</feature>
<dbReference type="PaxDb" id="2903-EOD32315"/>
<proteinExistence type="predicted"/>
<dbReference type="KEGG" id="ehx:EMIHUDRAFT_231069"/>
<dbReference type="EnsemblProtists" id="EOD32315">
    <property type="protein sequence ID" value="EOD32315"/>
    <property type="gene ID" value="EMIHUDRAFT_231069"/>
</dbReference>
<evidence type="ECO:0000313" key="3">
    <source>
        <dbReference type="Proteomes" id="UP000013827"/>
    </source>
</evidence>
<dbReference type="HOGENOM" id="CLU_1613881_0_0_1"/>
<dbReference type="RefSeq" id="XP_005784744.1">
    <property type="nucleotide sequence ID" value="XM_005784687.1"/>
</dbReference>
<evidence type="ECO:0000256" key="1">
    <source>
        <dbReference type="SAM" id="MobiDB-lite"/>
    </source>
</evidence>
<dbReference type="AlphaFoldDB" id="A0A0D3K980"/>
<sequence>MEEYLAAEGVSGTNQKRTMRAVRSLVRGDGVPFPKAAKPPLAAGRPLRLSDDLVQLLAEAREWCPAEEDKSRGWLYAHPLKKLMLFKRERGASWLGMPLAPPLSMLAEDMSSDDEEDEGEDEEEGRPLAARAARARTRLLVRPPGGRGIRRLLSPTACPHPPPRVRSVFAEFAYNP</sequence>
<organism evidence="2 3">
    <name type="scientific">Emiliania huxleyi (strain CCMP1516)</name>
    <dbReference type="NCBI Taxonomy" id="280463"/>
    <lineage>
        <taxon>Eukaryota</taxon>
        <taxon>Haptista</taxon>
        <taxon>Haptophyta</taxon>
        <taxon>Prymnesiophyceae</taxon>
        <taxon>Isochrysidales</taxon>
        <taxon>Noelaerhabdaceae</taxon>
        <taxon>Emiliania</taxon>
    </lineage>
</organism>
<accession>A0A0D3K980</accession>
<keyword evidence="3" id="KW-1185">Reference proteome</keyword>
<dbReference type="GeneID" id="17277586"/>